<dbReference type="GeneID" id="77426804"/>
<feature type="transmembrane region" description="Helical" evidence="1">
    <location>
        <begin position="136"/>
        <end position="155"/>
    </location>
</feature>
<dbReference type="RefSeq" id="YP_010586625.1">
    <property type="nucleotide sequence ID" value="NC_069289.1"/>
</dbReference>
<reference evidence="2" key="2">
    <citation type="journal article" date="2022" name="Syst. Entomol.">
        <title>Massive gene rearrangements of mitochondrial genomes and implications for the phylogeny of Trichoptera (Insecta).</title>
        <authorList>
            <person name="Ge X."/>
            <person name="Peng L."/>
            <person name="Vogler A.P."/>
            <person name="Morse J.C."/>
            <person name="Yang L."/>
            <person name="Sun C."/>
            <person name="Wang B."/>
        </authorList>
    </citation>
    <scope>NUCLEOTIDE SEQUENCE</scope>
</reference>
<dbReference type="CTD" id="4541"/>
<keyword evidence="1" id="KW-0812">Transmembrane</keyword>
<feature type="transmembrane region" description="Helical" evidence="1">
    <location>
        <begin position="83"/>
        <end position="102"/>
    </location>
</feature>
<evidence type="ECO:0000313" key="2">
    <source>
        <dbReference type="EMBL" id="UZZ44439.1"/>
    </source>
</evidence>
<dbReference type="AlphaFoldDB" id="A0A9E8RTB7"/>
<reference evidence="2" key="1">
    <citation type="submission" date="2021-11" db="EMBL/GenBank/DDBJ databases">
        <authorList>
            <person name="Ge X.-Y."/>
            <person name="Peng L."/>
            <person name="Sun C.-H."/>
            <person name="Wang B.-X."/>
        </authorList>
    </citation>
    <scope>NUCLEOTIDE SEQUENCE</scope>
</reference>
<proteinExistence type="predicted"/>
<evidence type="ECO:0000256" key="1">
    <source>
        <dbReference type="SAM" id="Phobius"/>
    </source>
</evidence>
<name>A0A9E8RTB7_9NEOP</name>
<organism evidence="2">
    <name type="scientific">Triaenodes qinglingensis</name>
    <dbReference type="NCBI Taxonomy" id="2904906"/>
    <lineage>
        <taxon>Eukaryota</taxon>
        <taxon>Metazoa</taxon>
        <taxon>Ecdysozoa</taxon>
        <taxon>Arthropoda</taxon>
        <taxon>Hexapoda</taxon>
        <taxon>Insecta</taxon>
        <taxon>Pterygota</taxon>
        <taxon>Neoptera</taxon>
        <taxon>Endopterygota</taxon>
        <taxon>Trichoptera</taxon>
        <taxon>Integripalpia</taxon>
        <taxon>Brevitentoria</taxon>
        <taxon>Leptoceroidea</taxon>
        <taxon>Leptoceridae</taxon>
        <taxon>Leptocerinae</taxon>
        <taxon>Triaenodini</taxon>
        <taxon>Triaenodes</taxon>
    </lineage>
</organism>
<keyword evidence="2" id="KW-0496">Mitochondrion</keyword>
<geneLocation type="mitochondrion" evidence="2"/>
<dbReference type="EMBL" id="OL678054">
    <property type="protein sequence ID" value="UZZ44439.1"/>
    <property type="molecule type" value="Genomic_DNA"/>
</dbReference>
<gene>
    <name evidence="2" type="primary">ND6</name>
</gene>
<feature type="transmembrane region" description="Helical" evidence="1">
    <location>
        <begin position="21"/>
        <end position="43"/>
    </location>
</feature>
<keyword evidence="1" id="KW-0472">Membrane</keyword>
<feature type="transmembrane region" description="Helical" evidence="1">
    <location>
        <begin position="49"/>
        <end position="71"/>
    </location>
</feature>
<keyword evidence="1" id="KW-1133">Transmembrane helix</keyword>
<protein>
    <submittedName>
        <fullName evidence="2">NADH dehydrogenase subunit 6</fullName>
    </submittedName>
</protein>
<accession>A0A9E8RTB7</accession>
<sequence>MFIFFITMFTFLNILMTIMNYPMMLMITLILQTINIAIMIGLINKSFWMSYILFLIIIGGLMILFMYLTSLMSNNMINLKMTYWIKMMTMFILIISLLTIMFNQQLQDLMNLSFMKTLMNFNNNNSFTKLYDNTKLIILMMNYLFFCLIVVTKIINLNSGPLRTI</sequence>